<feature type="non-terminal residue" evidence="1">
    <location>
        <position position="85"/>
    </location>
</feature>
<protein>
    <recommendedName>
        <fullName evidence="2">Serine/threonine protein phosphatase</fullName>
    </recommendedName>
</protein>
<dbReference type="AlphaFoldDB" id="A0A382S0F1"/>
<organism evidence="1">
    <name type="scientific">marine metagenome</name>
    <dbReference type="NCBI Taxonomy" id="408172"/>
    <lineage>
        <taxon>unclassified sequences</taxon>
        <taxon>metagenomes</taxon>
        <taxon>ecological metagenomes</taxon>
    </lineage>
</organism>
<sequence>MISQSESVIAVLKAARRVWAVSAVHGEVDRLRAIHNQLEQHFTPGDRLVYLGNYLGYGPRIIETVDELLLLRRAMLARFNLFDGD</sequence>
<dbReference type="Gene3D" id="3.60.21.10">
    <property type="match status" value="1"/>
</dbReference>
<evidence type="ECO:0000313" key="1">
    <source>
        <dbReference type="EMBL" id="SVD03386.1"/>
    </source>
</evidence>
<dbReference type="InterPro" id="IPR029052">
    <property type="entry name" value="Metallo-depent_PP-like"/>
</dbReference>
<evidence type="ECO:0008006" key="2">
    <source>
        <dbReference type="Google" id="ProtNLM"/>
    </source>
</evidence>
<accession>A0A382S0F1</accession>
<gene>
    <name evidence="1" type="ORF">METZ01_LOCUS356240</name>
</gene>
<proteinExistence type="predicted"/>
<dbReference type="SUPFAM" id="SSF56300">
    <property type="entry name" value="Metallo-dependent phosphatases"/>
    <property type="match status" value="1"/>
</dbReference>
<reference evidence="1" key="1">
    <citation type="submission" date="2018-05" db="EMBL/GenBank/DDBJ databases">
        <authorList>
            <person name="Lanie J.A."/>
            <person name="Ng W.-L."/>
            <person name="Kazmierczak K.M."/>
            <person name="Andrzejewski T.M."/>
            <person name="Davidsen T.M."/>
            <person name="Wayne K.J."/>
            <person name="Tettelin H."/>
            <person name="Glass J.I."/>
            <person name="Rusch D."/>
            <person name="Podicherti R."/>
            <person name="Tsui H.-C.T."/>
            <person name="Winkler M.E."/>
        </authorList>
    </citation>
    <scope>NUCLEOTIDE SEQUENCE</scope>
</reference>
<name>A0A382S0F1_9ZZZZ</name>
<dbReference type="EMBL" id="UINC01125506">
    <property type="protein sequence ID" value="SVD03386.1"/>
    <property type="molecule type" value="Genomic_DNA"/>
</dbReference>